<dbReference type="PANTHER" id="PTHR12878:SF0">
    <property type="entry name" value="NADH DEHYDROGENASE [UBIQUINONE] 1 ALPHA SUBCOMPLEX SUBUNIT 2"/>
    <property type="match status" value="1"/>
</dbReference>
<dbReference type="InterPro" id="IPR016464">
    <property type="entry name" value="NADH_Ub_cplx-1_asu_su-2"/>
</dbReference>
<sequence>MAASRAAAKFGAHLKELRLHLCQKSSESAGVREFVTKHYPSLKASNPTLPVLNSGMQRCSAKAVCKICIWKRSHVLWQA</sequence>
<dbReference type="AlphaFoldDB" id="V5GXF5"/>
<dbReference type="SUPFAM" id="SSF52833">
    <property type="entry name" value="Thioredoxin-like"/>
    <property type="match status" value="1"/>
</dbReference>
<proteinExistence type="evidence at transcript level"/>
<name>V5GXF5_IXORI</name>
<dbReference type="EMBL" id="GANP01009298">
    <property type="protein sequence ID" value="JAB75170.1"/>
    <property type="molecule type" value="mRNA"/>
</dbReference>
<evidence type="ECO:0000313" key="1">
    <source>
        <dbReference type="EMBL" id="JAB75170.1"/>
    </source>
</evidence>
<protein>
    <submittedName>
        <fullName evidence="1">Putative nadhubiquinone oxidoreductase ndufa2/b8 subunit</fullName>
    </submittedName>
</protein>
<accession>V5GXF5</accession>
<dbReference type="InterPro" id="IPR036249">
    <property type="entry name" value="Thioredoxin-like_sf"/>
</dbReference>
<organism evidence="1">
    <name type="scientific">Ixodes ricinus</name>
    <name type="common">Common tick</name>
    <name type="synonym">Acarus ricinus</name>
    <dbReference type="NCBI Taxonomy" id="34613"/>
    <lineage>
        <taxon>Eukaryota</taxon>
        <taxon>Metazoa</taxon>
        <taxon>Ecdysozoa</taxon>
        <taxon>Arthropoda</taxon>
        <taxon>Chelicerata</taxon>
        <taxon>Arachnida</taxon>
        <taxon>Acari</taxon>
        <taxon>Parasitiformes</taxon>
        <taxon>Ixodida</taxon>
        <taxon>Ixodoidea</taxon>
        <taxon>Ixodidae</taxon>
        <taxon>Ixodinae</taxon>
        <taxon>Ixodes</taxon>
    </lineage>
</organism>
<dbReference type="Gene3D" id="3.40.30.10">
    <property type="entry name" value="Glutaredoxin"/>
    <property type="match status" value="1"/>
</dbReference>
<keyword evidence="1" id="KW-0830">Ubiquinone</keyword>
<reference evidence="1" key="1">
    <citation type="journal article" date="2015" name="Sci. Rep.">
        <title>Tissue- and time-dependent transcription in Ixodes ricinus salivary glands and midguts when blood feeding on the vertebrate host.</title>
        <authorList>
            <person name="Kotsyfakis M."/>
            <person name="Schwarz A."/>
            <person name="Erhart J."/>
            <person name="Ribeiro J.M."/>
        </authorList>
    </citation>
    <scope>NUCLEOTIDE SEQUENCE</scope>
    <source>
        <tissue evidence="1">Salivary gland and midgut</tissue>
    </source>
</reference>
<dbReference type="PANTHER" id="PTHR12878">
    <property type="entry name" value="NADH-UBIQUINONE OXIDOREDUCTASE B8 SUBUNIT"/>
    <property type="match status" value="1"/>
</dbReference>